<sequence length="321" mass="35674">MAHPLPTWTPPTPTRLQRFRQNPTAFVATWLYSCRPRPSLPSVHDVAAGPQAITVVCLSDTHNTRPPVPDGDLLLHAGDLTNGGSFQELQDQLDWLSSLPHPHKVVIAGNHDRLLDQDFLDRFPDKICETEGASRADLNWHDLHYLCHASKTLRFANGRRLTIFGSPQTPLCGTFAFQYPPIRDVWADAVPPDTDILLTHGPPRAYLDMNGKGCPHLLREIRKKRPPLVVFGHIHAGHGIQEIAYGGLEGAYQRIMADEGNWAVVLGMVFWLLLSWSKTLVPSALLSSRAEKNGKLRGRMVNAAMGGCNDQKQYPATVIQM</sequence>
<evidence type="ECO:0000313" key="3">
    <source>
        <dbReference type="Proteomes" id="UP000748025"/>
    </source>
</evidence>
<reference evidence="2" key="1">
    <citation type="journal article" date="2020" name="bioRxiv">
        <title>Whole genome comparisons of ergot fungi reveals the divergence and evolution of species within the genus Claviceps are the result of varying mechanisms driving genome evolution and host range expansion.</title>
        <authorList>
            <person name="Wyka S.A."/>
            <person name="Mondo S.J."/>
            <person name="Liu M."/>
            <person name="Dettman J."/>
            <person name="Nalam V."/>
            <person name="Broders K.D."/>
        </authorList>
    </citation>
    <scope>NUCLEOTIDE SEQUENCE</scope>
    <source>
        <strain evidence="2">CCC 602</strain>
    </source>
</reference>
<organism evidence="2 3">
    <name type="scientific">Claviceps pusilla</name>
    <dbReference type="NCBI Taxonomy" id="123648"/>
    <lineage>
        <taxon>Eukaryota</taxon>
        <taxon>Fungi</taxon>
        <taxon>Dikarya</taxon>
        <taxon>Ascomycota</taxon>
        <taxon>Pezizomycotina</taxon>
        <taxon>Sordariomycetes</taxon>
        <taxon>Hypocreomycetidae</taxon>
        <taxon>Hypocreales</taxon>
        <taxon>Clavicipitaceae</taxon>
        <taxon>Claviceps</taxon>
    </lineage>
</organism>
<evidence type="ECO:0000313" key="2">
    <source>
        <dbReference type="EMBL" id="KAG6006221.1"/>
    </source>
</evidence>
<dbReference type="GO" id="GO:0016787">
    <property type="term" value="F:hydrolase activity"/>
    <property type="evidence" value="ECO:0007669"/>
    <property type="project" value="InterPro"/>
</dbReference>
<dbReference type="EMBL" id="SRPW01001142">
    <property type="protein sequence ID" value="KAG6006221.1"/>
    <property type="molecule type" value="Genomic_DNA"/>
</dbReference>
<dbReference type="AlphaFoldDB" id="A0A9P7SXM7"/>
<comment type="caution">
    <text evidence="2">The sequence shown here is derived from an EMBL/GenBank/DDBJ whole genome shotgun (WGS) entry which is preliminary data.</text>
</comment>
<protein>
    <recommendedName>
        <fullName evidence="1">Calcineurin-like phosphoesterase domain-containing protein</fullName>
    </recommendedName>
</protein>
<dbReference type="CDD" id="cd07379">
    <property type="entry name" value="MPP_239FB"/>
    <property type="match status" value="1"/>
</dbReference>
<evidence type="ECO:0000259" key="1">
    <source>
        <dbReference type="Pfam" id="PF00149"/>
    </source>
</evidence>
<dbReference type="SUPFAM" id="SSF56300">
    <property type="entry name" value="Metallo-dependent phosphatases"/>
    <property type="match status" value="1"/>
</dbReference>
<dbReference type="InterPro" id="IPR004843">
    <property type="entry name" value="Calcineurin-like_PHP"/>
</dbReference>
<name>A0A9P7SXM7_9HYPO</name>
<dbReference type="InterPro" id="IPR051693">
    <property type="entry name" value="UPF0046_metallophosphoest"/>
</dbReference>
<proteinExistence type="predicted"/>
<gene>
    <name evidence="2" type="ORF">E4U43_000477</name>
</gene>
<dbReference type="InterPro" id="IPR029052">
    <property type="entry name" value="Metallo-depent_PP-like"/>
</dbReference>
<dbReference type="PANTHER" id="PTHR12905:SF18">
    <property type="entry name" value="ESTER HYDROLASE, PUTATIVE (AFU_ORTHOLOGUE AFUA_4G03130)-RELATED"/>
    <property type="match status" value="1"/>
</dbReference>
<feature type="domain" description="Calcineurin-like phosphoesterase" evidence="1">
    <location>
        <begin position="69"/>
        <end position="236"/>
    </location>
</feature>
<accession>A0A9P7SXM7</accession>
<dbReference type="OrthoDB" id="630188at2759"/>
<dbReference type="Pfam" id="PF00149">
    <property type="entry name" value="Metallophos"/>
    <property type="match status" value="1"/>
</dbReference>
<dbReference type="PANTHER" id="PTHR12905">
    <property type="entry name" value="METALLOPHOSPHOESTERASE"/>
    <property type="match status" value="1"/>
</dbReference>
<dbReference type="Gene3D" id="3.60.21.10">
    <property type="match status" value="1"/>
</dbReference>
<dbReference type="Proteomes" id="UP000748025">
    <property type="component" value="Unassembled WGS sequence"/>
</dbReference>
<keyword evidence="3" id="KW-1185">Reference proteome</keyword>